<keyword evidence="7 10" id="KW-0175">Coiled coil</keyword>
<evidence type="ECO:0000256" key="7">
    <source>
        <dbReference type="ARBA" id="ARBA00023054"/>
    </source>
</evidence>
<evidence type="ECO:0000313" key="14">
    <source>
        <dbReference type="Proteomes" id="UP000653305"/>
    </source>
</evidence>
<feature type="region of interest" description="Disordered" evidence="11">
    <location>
        <begin position="28"/>
        <end position="80"/>
    </location>
</feature>
<evidence type="ECO:0000313" key="13">
    <source>
        <dbReference type="EMBL" id="GFP91780.1"/>
    </source>
</evidence>
<feature type="compositionally biased region" description="Basic and acidic residues" evidence="11">
    <location>
        <begin position="433"/>
        <end position="448"/>
    </location>
</feature>
<evidence type="ECO:0000256" key="4">
    <source>
        <dbReference type="ARBA" id="ARBA00022692"/>
    </source>
</evidence>
<evidence type="ECO:0000256" key="2">
    <source>
        <dbReference type="ARBA" id="ARBA00004389"/>
    </source>
</evidence>
<feature type="region of interest" description="Disordered" evidence="11">
    <location>
        <begin position="499"/>
        <end position="537"/>
    </location>
</feature>
<feature type="compositionally biased region" description="Basic and acidic residues" evidence="11">
    <location>
        <begin position="510"/>
        <end position="524"/>
    </location>
</feature>
<evidence type="ECO:0000256" key="6">
    <source>
        <dbReference type="ARBA" id="ARBA00022989"/>
    </source>
</evidence>
<feature type="coiled-coil region" evidence="10">
    <location>
        <begin position="217"/>
        <end position="255"/>
    </location>
</feature>
<keyword evidence="4 12" id="KW-0812">Transmembrane</keyword>
<dbReference type="PANTHER" id="PTHR32219:SF3">
    <property type="entry name" value="CALPONIN-LIKE DOMAIN PROTEIN"/>
    <property type="match status" value="1"/>
</dbReference>
<dbReference type="GO" id="GO:0005886">
    <property type="term" value="C:plasma membrane"/>
    <property type="evidence" value="ECO:0007669"/>
    <property type="project" value="UniProtKB-SubCell"/>
</dbReference>
<feature type="compositionally biased region" description="Polar residues" evidence="11">
    <location>
        <begin position="449"/>
        <end position="459"/>
    </location>
</feature>
<comment type="similarity">
    <text evidence="9">Belongs to the plant Proton pump-interactor protein family.</text>
</comment>
<dbReference type="InterPro" id="IPR055282">
    <property type="entry name" value="PPI1-4"/>
</dbReference>
<sequence>MTMPATCVVDSPEISKVGPLAEKCELGMSMPDCNQANDVENSNNEKLDAVSEQNLSVSPKSNTDHLEEDQVTESDDGNLDGVSVKVEVRGNQILILTSGSSKSKKKESEEDQVAELDAVNGKVNEHPDRKWVEDYPPLPISRSRKVESNIVAVTSSRKEVSNIAPGTKDVEAVAVEPFCFLMKVPRLDDASIQEQISLAKLQVDEKTRLRDSIQLQIEEKRANSQNHRLDYESAKDEVNKAKMLVKTKLKKLREESPADLGSEDELHLKILRKELQILKESIVTAAAAATEAEKLCNAEDLKIKQLHAKCRAANDARRAAYVHLQSLKEKLLAKNQQFFQYKDDAAAANNYARSGNKKALHRLCTNQVERIMELWNTNDEFRRDYVTSNTRSAIRRLGTLDGRSLGPGEKPTSLPIYPHERVDLAPKIRTNVTRDDKLLNRRKEDENGKVTNKKPTTQPALKKLSETELTKKAEEMLRREEAEAKLKEQRLLEELAKAEVAREKKKKRQAVKEQKEAEEKEKERQRRLRKKEKKADAAMDVNNDISNSESTSAETRKAVVEVNGDESTVVPKMTRKRRPLTKALSVPPALLLHNRNKKSYRQLMWTGLISLFVYILFWLGNVDVFSKLTVVDW</sequence>
<evidence type="ECO:0000256" key="3">
    <source>
        <dbReference type="ARBA" id="ARBA00022475"/>
    </source>
</evidence>
<dbReference type="GO" id="GO:0005789">
    <property type="term" value="C:endoplasmic reticulum membrane"/>
    <property type="evidence" value="ECO:0007669"/>
    <property type="project" value="UniProtKB-SubCell"/>
</dbReference>
<accession>A0A830BWF3</accession>
<organism evidence="13 14">
    <name type="scientific">Phtheirospermum japonicum</name>
    <dbReference type="NCBI Taxonomy" id="374723"/>
    <lineage>
        <taxon>Eukaryota</taxon>
        <taxon>Viridiplantae</taxon>
        <taxon>Streptophyta</taxon>
        <taxon>Embryophyta</taxon>
        <taxon>Tracheophyta</taxon>
        <taxon>Spermatophyta</taxon>
        <taxon>Magnoliopsida</taxon>
        <taxon>eudicotyledons</taxon>
        <taxon>Gunneridae</taxon>
        <taxon>Pentapetalae</taxon>
        <taxon>asterids</taxon>
        <taxon>lamiids</taxon>
        <taxon>Lamiales</taxon>
        <taxon>Orobanchaceae</taxon>
        <taxon>Orobanchaceae incertae sedis</taxon>
        <taxon>Phtheirospermum</taxon>
    </lineage>
</organism>
<evidence type="ECO:0000256" key="11">
    <source>
        <dbReference type="SAM" id="MobiDB-lite"/>
    </source>
</evidence>
<proteinExistence type="inferred from homology"/>
<keyword evidence="14" id="KW-1185">Reference proteome</keyword>
<gene>
    <name evidence="13" type="ORF">PHJA_001322000</name>
</gene>
<feature type="transmembrane region" description="Helical" evidence="12">
    <location>
        <begin position="603"/>
        <end position="620"/>
    </location>
</feature>
<feature type="compositionally biased region" description="Polar residues" evidence="11">
    <location>
        <begin position="32"/>
        <end position="42"/>
    </location>
</feature>
<keyword evidence="8 12" id="KW-0472">Membrane</keyword>
<feature type="compositionally biased region" description="Polar residues" evidence="11">
    <location>
        <begin position="51"/>
        <end position="61"/>
    </location>
</feature>
<dbReference type="PANTHER" id="PTHR32219">
    <property type="entry name" value="RNA-BINDING PROTEIN YLMH-RELATED"/>
    <property type="match status" value="1"/>
</dbReference>
<evidence type="ECO:0000256" key="8">
    <source>
        <dbReference type="ARBA" id="ARBA00023136"/>
    </source>
</evidence>
<keyword evidence="5" id="KW-0256">Endoplasmic reticulum</keyword>
<comment type="subcellular location">
    <subcellularLocation>
        <location evidence="1">Cell membrane</location>
        <topology evidence="1">Single-pass membrane protein</topology>
    </subcellularLocation>
    <subcellularLocation>
        <location evidence="2">Endoplasmic reticulum membrane</location>
        <topology evidence="2">Single-pass membrane protein</topology>
    </subcellularLocation>
</comment>
<name>A0A830BWF3_9LAMI</name>
<reference evidence="13" key="1">
    <citation type="submission" date="2020-07" db="EMBL/GenBank/DDBJ databases">
        <title>Ethylene signaling mediates host invasion by parasitic plants.</title>
        <authorList>
            <person name="Yoshida S."/>
        </authorList>
    </citation>
    <scope>NUCLEOTIDE SEQUENCE</scope>
    <source>
        <strain evidence="13">Okayama</strain>
    </source>
</reference>
<keyword evidence="6 12" id="KW-1133">Transmembrane helix</keyword>
<evidence type="ECO:0000256" key="5">
    <source>
        <dbReference type="ARBA" id="ARBA00022824"/>
    </source>
</evidence>
<dbReference type="AlphaFoldDB" id="A0A830BWF3"/>
<dbReference type="Proteomes" id="UP000653305">
    <property type="component" value="Unassembled WGS sequence"/>
</dbReference>
<comment type="caution">
    <text evidence="13">The sequence shown here is derived from an EMBL/GenBank/DDBJ whole genome shotgun (WGS) entry which is preliminary data.</text>
</comment>
<evidence type="ECO:0000256" key="12">
    <source>
        <dbReference type="SAM" id="Phobius"/>
    </source>
</evidence>
<evidence type="ECO:0000256" key="1">
    <source>
        <dbReference type="ARBA" id="ARBA00004162"/>
    </source>
</evidence>
<dbReference type="OrthoDB" id="1703439at2759"/>
<keyword evidence="3" id="KW-1003">Cell membrane</keyword>
<feature type="compositionally biased region" description="Acidic residues" evidence="11">
    <location>
        <begin position="66"/>
        <end position="78"/>
    </location>
</feature>
<feature type="region of interest" description="Disordered" evidence="11">
    <location>
        <begin position="433"/>
        <end position="469"/>
    </location>
</feature>
<dbReference type="EMBL" id="BMAC01000255">
    <property type="protein sequence ID" value="GFP91780.1"/>
    <property type="molecule type" value="Genomic_DNA"/>
</dbReference>
<evidence type="ECO:0000256" key="10">
    <source>
        <dbReference type="SAM" id="Coils"/>
    </source>
</evidence>
<evidence type="ECO:0000256" key="9">
    <source>
        <dbReference type="ARBA" id="ARBA00038080"/>
    </source>
</evidence>
<protein>
    <submittedName>
        <fullName evidence="13">Uncharacterized protein</fullName>
    </submittedName>
</protein>